<dbReference type="AlphaFoldDB" id="R4U4T0"/>
<feature type="transmembrane region" description="Helical" evidence="1">
    <location>
        <begin position="280"/>
        <end position="304"/>
    </location>
</feature>
<reference evidence="2 3" key="1">
    <citation type="journal article" date="2013" name="Genome Biol. Evol.">
        <title>Complete genomes of two dipteran-associated spiroplasmas provided insights into the origin, dynamics, and impacts of viral invasion in spiroplasma.</title>
        <authorList>
            <person name="Ku C."/>
            <person name="Lo W.S."/>
            <person name="Chen L.L."/>
            <person name="Kuo C.H."/>
        </authorList>
    </citation>
    <scope>NUCLEOTIDE SEQUENCE [LARGE SCALE GENOMIC DNA]</scope>
    <source>
        <strain evidence="2 3">DF-1</strain>
    </source>
</reference>
<feature type="transmembrane region" description="Helical" evidence="1">
    <location>
        <begin position="79"/>
        <end position="101"/>
    </location>
</feature>
<dbReference type="PATRIC" id="fig|1276227.3.peg.997"/>
<dbReference type="HOGENOM" id="CLU_894019_0_0_14"/>
<dbReference type="KEGG" id="scr:SCHRY_v1c09960"/>
<sequence>MKKKVFGENLNIIRNHLRLNWKLILFFGLFWLLITIILLSMTLISHVNGVKVPVIANISAEIRTQSSSSGDNLTSISNMLNWGLFGGPGISFFAIFSLVLINKSFLKELNNSQISFWLTLPLSKKQVLHGKISYILISNLIIFIPSYLIVLIFAGISYDANSWFGYVALYGLQFIIFIFLLITLYFLISNCLSDKTMVSNIINSLIIFWILVTWIISLIYDMNPETFKTLKYFQYVSLQSLIVIPIKFSQNDIAEKIVKQLPDGNTLTLVINKHLSFNNIAISVCTVMTPIMTVGLVWINILLFKNKNLNL</sequence>
<feature type="transmembrane region" description="Helical" evidence="1">
    <location>
        <begin position="134"/>
        <end position="157"/>
    </location>
</feature>
<feature type="transmembrane region" description="Helical" evidence="1">
    <location>
        <begin position="163"/>
        <end position="188"/>
    </location>
</feature>
<dbReference type="EMBL" id="CP005077">
    <property type="protein sequence ID" value="AGM25568.1"/>
    <property type="molecule type" value="Genomic_DNA"/>
</dbReference>
<dbReference type="RefSeq" id="WP_016339386.1">
    <property type="nucleotide sequence ID" value="NC_021280.1"/>
</dbReference>
<dbReference type="Proteomes" id="UP000013964">
    <property type="component" value="Chromosome"/>
</dbReference>
<dbReference type="STRING" id="1276227.SCHRY_v1c09960"/>
<organism evidence="2 3">
    <name type="scientific">Spiroplasma chrysopicola DF-1</name>
    <dbReference type="NCBI Taxonomy" id="1276227"/>
    <lineage>
        <taxon>Bacteria</taxon>
        <taxon>Bacillati</taxon>
        <taxon>Mycoplasmatota</taxon>
        <taxon>Mollicutes</taxon>
        <taxon>Entomoplasmatales</taxon>
        <taxon>Spiroplasmataceae</taxon>
        <taxon>Spiroplasma</taxon>
    </lineage>
</organism>
<accession>R4U4T0</accession>
<keyword evidence="3" id="KW-1185">Reference proteome</keyword>
<protein>
    <submittedName>
        <fullName evidence="2">Uncharacterized protein</fullName>
    </submittedName>
</protein>
<feature type="transmembrane region" description="Helical" evidence="1">
    <location>
        <begin position="200"/>
        <end position="220"/>
    </location>
</feature>
<feature type="transmembrane region" description="Helical" evidence="1">
    <location>
        <begin position="21"/>
        <end position="44"/>
    </location>
</feature>
<keyword evidence="1" id="KW-0472">Membrane</keyword>
<gene>
    <name evidence="2" type="ORF">SCHRY_v1c09960</name>
</gene>
<evidence type="ECO:0000313" key="3">
    <source>
        <dbReference type="Proteomes" id="UP000013964"/>
    </source>
</evidence>
<evidence type="ECO:0000313" key="2">
    <source>
        <dbReference type="EMBL" id="AGM25568.1"/>
    </source>
</evidence>
<name>R4U4T0_9MOLU</name>
<keyword evidence="1" id="KW-0812">Transmembrane</keyword>
<keyword evidence="1" id="KW-1133">Transmembrane helix</keyword>
<proteinExistence type="predicted"/>
<evidence type="ECO:0000256" key="1">
    <source>
        <dbReference type="SAM" id="Phobius"/>
    </source>
</evidence>